<name>A0A6A4WY81_AMPAM</name>
<organism evidence="7 8">
    <name type="scientific">Amphibalanus amphitrite</name>
    <name type="common">Striped barnacle</name>
    <name type="synonym">Balanus amphitrite</name>
    <dbReference type="NCBI Taxonomy" id="1232801"/>
    <lineage>
        <taxon>Eukaryota</taxon>
        <taxon>Metazoa</taxon>
        <taxon>Ecdysozoa</taxon>
        <taxon>Arthropoda</taxon>
        <taxon>Crustacea</taxon>
        <taxon>Multicrustacea</taxon>
        <taxon>Cirripedia</taxon>
        <taxon>Thoracica</taxon>
        <taxon>Thoracicalcarea</taxon>
        <taxon>Balanomorpha</taxon>
        <taxon>Balanoidea</taxon>
        <taxon>Balanidae</taxon>
        <taxon>Amphibalaninae</taxon>
        <taxon>Amphibalanus</taxon>
    </lineage>
</organism>
<dbReference type="PROSITE" id="PS00216">
    <property type="entry name" value="SUGAR_TRANSPORT_1"/>
    <property type="match status" value="1"/>
</dbReference>
<comment type="subcellular location">
    <subcellularLocation>
        <location evidence="1">Membrane</location>
        <topology evidence="1">Multi-pass membrane protein</topology>
    </subcellularLocation>
</comment>
<accession>A0A6A4WY81</accession>
<feature type="transmembrane region" description="Helical" evidence="5">
    <location>
        <begin position="487"/>
        <end position="509"/>
    </location>
</feature>
<dbReference type="Proteomes" id="UP000440578">
    <property type="component" value="Unassembled WGS sequence"/>
</dbReference>
<keyword evidence="2 5" id="KW-0812">Transmembrane</keyword>
<feature type="transmembrane region" description="Helical" evidence="5">
    <location>
        <begin position="21"/>
        <end position="45"/>
    </location>
</feature>
<dbReference type="OrthoDB" id="2544694at2759"/>
<evidence type="ECO:0000259" key="6">
    <source>
        <dbReference type="PROSITE" id="PS50850"/>
    </source>
</evidence>
<feature type="domain" description="Major facilitator superfamily (MFS) profile" evidence="6">
    <location>
        <begin position="79"/>
        <end position="514"/>
    </location>
</feature>
<dbReference type="InterPro" id="IPR005828">
    <property type="entry name" value="MFS_sugar_transport-like"/>
</dbReference>
<evidence type="ECO:0000256" key="4">
    <source>
        <dbReference type="ARBA" id="ARBA00023136"/>
    </source>
</evidence>
<keyword evidence="4 5" id="KW-0472">Membrane</keyword>
<reference evidence="7 8" key="1">
    <citation type="submission" date="2019-07" db="EMBL/GenBank/DDBJ databases">
        <title>Draft genome assembly of a fouling barnacle, Amphibalanus amphitrite (Darwin, 1854): The first reference genome for Thecostraca.</title>
        <authorList>
            <person name="Kim W."/>
        </authorList>
    </citation>
    <scope>NUCLEOTIDE SEQUENCE [LARGE SCALE GENOMIC DNA]</scope>
    <source>
        <strain evidence="7">SNU_AA5</strain>
        <tissue evidence="7">Soma without cirri and trophi</tissue>
    </source>
</reference>
<dbReference type="SUPFAM" id="SSF103473">
    <property type="entry name" value="MFS general substrate transporter"/>
    <property type="match status" value="1"/>
</dbReference>
<feature type="transmembrane region" description="Helical" evidence="5">
    <location>
        <begin position="427"/>
        <end position="450"/>
    </location>
</feature>
<evidence type="ECO:0000313" key="8">
    <source>
        <dbReference type="Proteomes" id="UP000440578"/>
    </source>
</evidence>
<feature type="transmembrane region" description="Helical" evidence="5">
    <location>
        <begin position="401"/>
        <end position="421"/>
    </location>
</feature>
<dbReference type="PANTHER" id="PTHR24064">
    <property type="entry name" value="SOLUTE CARRIER FAMILY 22 MEMBER"/>
    <property type="match status" value="1"/>
</dbReference>
<sequence length="598" mass="67195">MIDFDNVLLEIGQMGRYQLGMYLLLCIPATIPAAFIAFQQVFIVATPDHWCWVPQLSNLSVAHRKALSLPPGESGGYDSCTMYDVNYTVLWYQEGGQWPERANASWPTAPCQHRWEYDTTFYDETLTTKFDLVCADKWQPGFSITLFFTGSLFGNVLFGWMADKWGRRTGTLVIMLVAIPLSILCSFSTNFTMYMAIRTVVGFTFPALYQIPFILALELMGPAYRTFAGMVICVFFAFALALLAGIAYLCRHWFVLSLSLSVPWVLLASYYWIMPESPRWLIQNARLEEAERIVQKIAKVNKKPIPTNYLEGIKELNEPDVPAEPAPVSMRCLVCGYPNIRKKFLIITFSWTANAIVYNGLSYNATDLGVSDYLAFFISAMVEVPSYFIVMYTMERWGRRLSLCATMLLGGLACVSCIFVPKEAVWWTVTLAMVGKFGIAGSFAVIYVFSGELLPTVIRSQAMAVASFFAGIGLLIFPQILELKAYGRLLPVIIMGSVTLLGAFVSFFLPETLHQHLPETMEEGENFGKGEPNIRWRCADTLLPFSWKRRRAEAVDSTAAAAEETLPMTKSRPYNGFLEVARWSNGDQSESSMRALVS</sequence>
<proteinExistence type="predicted"/>
<feature type="transmembrane region" description="Helical" evidence="5">
    <location>
        <begin position="462"/>
        <end position="481"/>
    </location>
</feature>
<evidence type="ECO:0000313" key="7">
    <source>
        <dbReference type="EMBL" id="KAF0312476.1"/>
    </source>
</evidence>
<feature type="transmembrane region" description="Helical" evidence="5">
    <location>
        <begin position="195"/>
        <end position="215"/>
    </location>
</feature>
<keyword evidence="8" id="KW-1185">Reference proteome</keyword>
<comment type="caution">
    <text evidence="7">The sequence shown here is derived from an EMBL/GenBank/DDBJ whole genome shotgun (WGS) entry which is preliminary data.</text>
</comment>
<evidence type="ECO:0000256" key="1">
    <source>
        <dbReference type="ARBA" id="ARBA00004141"/>
    </source>
</evidence>
<dbReference type="GO" id="GO:0016020">
    <property type="term" value="C:membrane"/>
    <property type="evidence" value="ECO:0007669"/>
    <property type="project" value="UniProtKB-SubCell"/>
</dbReference>
<evidence type="ECO:0000256" key="2">
    <source>
        <dbReference type="ARBA" id="ARBA00022692"/>
    </source>
</evidence>
<feature type="transmembrane region" description="Helical" evidence="5">
    <location>
        <begin position="344"/>
        <end position="361"/>
    </location>
</feature>
<dbReference type="GO" id="GO:0022857">
    <property type="term" value="F:transmembrane transporter activity"/>
    <property type="evidence" value="ECO:0007669"/>
    <property type="project" value="InterPro"/>
</dbReference>
<feature type="transmembrane region" description="Helical" evidence="5">
    <location>
        <begin position="373"/>
        <end position="394"/>
    </location>
</feature>
<dbReference type="PROSITE" id="PS50850">
    <property type="entry name" value="MFS"/>
    <property type="match status" value="1"/>
</dbReference>
<dbReference type="InterPro" id="IPR036259">
    <property type="entry name" value="MFS_trans_sf"/>
</dbReference>
<protein>
    <submittedName>
        <fullName evidence="7">Carcinine transporter</fullName>
    </submittedName>
</protein>
<feature type="transmembrane region" description="Helical" evidence="5">
    <location>
        <begin position="172"/>
        <end position="189"/>
    </location>
</feature>
<dbReference type="EMBL" id="VIIS01000167">
    <property type="protein sequence ID" value="KAF0312476.1"/>
    <property type="molecule type" value="Genomic_DNA"/>
</dbReference>
<feature type="transmembrane region" description="Helical" evidence="5">
    <location>
        <begin position="227"/>
        <end position="247"/>
    </location>
</feature>
<gene>
    <name evidence="7" type="primary">CarT</name>
    <name evidence="7" type="ORF">FJT64_016774</name>
</gene>
<dbReference type="Pfam" id="PF00083">
    <property type="entry name" value="Sugar_tr"/>
    <property type="match status" value="1"/>
</dbReference>
<dbReference type="InterPro" id="IPR005829">
    <property type="entry name" value="Sugar_transporter_CS"/>
</dbReference>
<evidence type="ECO:0000256" key="5">
    <source>
        <dbReference type="SAM" id="Phobius"/>
    </source>
</evidence>
<dbReference type="InterPro" id="IPR020846">
    <property type="entry name" value="MFS_dom"/>
</dbReference>
<dbReference type="CDD" id="cd17317">
    <property type="entry name" value="MFS_SLC22"/>
    <property type="match status" value="1"/>
</dbReference>
<dbReference type="AlphaFoldDB" id="A0A6A4WY81"/>
<feature type="transmembrane region" description="Helical" evidence="5">
    <location>
        <begin position="141"/>
        <end position="160"/>
    </location>
</feature>
<feature type="transmembrane region" description="Helical" evidence="5">
    <location>
        <begin position="253"/>
        <end position="273"/>
    </location>
</feature>
<dbReference type="Gene3D" id="1.20.1250.20">
    <property type="entry name" value="MFS general substrate transporter like domains"/>
    <property type="match status" value="1"/>
</dbReference>
<evidence type="ECO:0000256" key="3">
    <source>
        <dbReference type="ARBA" id="ARBA00022989"/>
    </source>
</evidence>
<keyword evidence="3 5" id="KW-1133">Transmembrane helix</keyword>